<name>A0A1M5W091_9CLOT</name>
<dbReference type="InterPro" id="IPR036514">
    <property type="entry name" value="SGNH_hydro_sf"/>
</dbReference>
<dbReference type="Proteomes" id="UP000184447">
    <property type="component" value="Unassembled WGS sequence"/>
</dbReference>
<dbReference type="SUPFAM" id="SSF52266">
    <property type="entry name" value="SGNH hydrolase"/>
    <property type="match status" value="1"/>
</dbReference>
<dbReference type="Gene3D" id="3.40.50.1110">
    <property type="entry name" value="SGNH hydrolase"/>
    <property type="match status" value="1"/>
</dbReference>
<organism evidence="1 2">
    <name type="scientific">Clostridium grantii DSM 8605</name>
    <dbReference type="NCBI Taxonomy" id="1121316"/>
    <lineage>
        <taxon>Bacteria</taxon>
        <taxon>Bacillati</taxon>
        <taxon>Bacillota</taxon>
        <taxon>Clostridia</taxon>
        <taxon>Eubacteriales</taxon>
        <taxon>Clostridiaceae</taxon>
        <taxon>Clostridium</taxon>
    </lineage>
</organism>
<evidence type="ECO:0000313" key="1">
    <source>
        <dbReference type="EMBL" id="SHH80838.1"/>
    </source>
</evidence>
<dbReference type="OrthoDB" id="26855at2"/>
<dbReference type="EMBL" id="FQXM01000014">
    <property type="protein sequence ID" value="SHH80838.1"/>
    <property type="molecule type" value="Genomic_DNA"/>
</dbReference>
<keyword evidence="2" id="KW-1185">Reference proteome</keyword>
<reference evidence="1 2" key="1">
    <citation type="submission" date="2016-11" db="EMBL/GenBank/DDBJ databases">
        <authorList>
            <person name="Jaros S."/>
            <person name="Januszkiewicz K."/>
            <person name="Wedrychowicz H."/>
        </authorList>
    </citation>
    <scope>NUCLEOTIDE SEQUENCE [LARGE SCALE GENOMIC DNA]</scope>
    <source>
        <strain evidence="1 2">DSM 8605</strain>
    </source>
</reference>
<protein>
    <submittedName>
        <fullName evidence="1">Lysophospholipase L1</fullName>
    </submittedName>
</protein>
<accession>A0A1M5W091</accession>
<evidence type="ECO:0000313" key="2">
    <source>
        <dbReference type="Proteomes" id="UP000184447"/>
    </source>
</evidence>
<gene>
    <name evidence="1" type="ORF">SAMN02745207_02590</name>
</gene>
<dbReference type="RefSeq" id="WP_073338843.1">
    <property type="nucleotide sequence ID" value="NZ_FQXM01000014.1"/>
</dbReference>
<dbReference type="AlphaFoldDB" id="A0A1M5W091"/>
<sequence>MNELSNNFIYTALGDDLSSLLPSFIFYGFPYRICRYFKQNNFKVEFHNFAKPKFTSNDLFFQLRSNFEIRQQIKKSNVLTLSIGANNLLLGVNETYTDINGKSVKKSIESFKEDWNFILYFIRNCIGSKATIYIMTIYNPFNTKDPNFTVADYYIQLANSIIKDEFWIKTYDYKIVDVYESFKFSSKNNFTFFETYLREPYPTFTGNKIIAEEFISQIKSQIISPSFFS</sequence>
<dbReference type="STRING" id="1121316.SAMN02745207_02590"/>
<proteinExistence type="predicted"/>